<dbReference type="Gene3D" id="3.40.50.1820">
    <property type="entry name" value="alpha/beta hydrolase"/>
    <property type="match status" value="1"/>
</dbReference>
<comment type="caution">
    <text evidence="2">The sequence shown here is derived from an EMBL/GenBank/DDBJ whole genome shotgun (WGS) entry which is preliminary data.</text>
</comment>
<keyword evidence="3" id="KW-1185">Reference proteome</keyword>
<evidence type="ECO:0000313" key="3">
    <source>
        <dbReference type="Proteomes" id="UP001596391"/>
    </source>
</evidence>
<proteinExistence type="predicted"/>
<reference evidence="3" key="1">
    <citation type="journal article" date="2019" name="Int. J. Syst. Evol. Microbiol.">
        <title>The Global Catalogue of Microorganisms (GCM) 10K type strain sequencing project: providing services to taxonomists for standard genome sequencing and annotation.</title>
        <authorList>
            <consortium name="The Broad Institute Genomics Platform"/>
            <consortium name="The Broad Institute Genome Sequencing Center for Infectious Disease"/>
            <person name="Wu L."/>
            <person name="Ma J."/>
        </authorList>
    </citation>
    <scope>NUCLEOTIDE SEQUENCE [LARGE SCALE GENOMIC DNA]</scope>
    <source>
        <strain evidence="3">CGMCC 1.16026</strain>
    </source>
</reference>
<dbReference type="InterPro" id="IPR000073">
    <property type="entry name" value="AB_hydrolase_1"/>
</dbReference>
<keyword evidence="2" id="KW-0378">Hydrolase</keyword>
<dbReference type="PANTHER" id="PTHR43798">
    <property type="entry name" value="MONOACYLGLYCEROL LIPASE"/>
    <property type="match status" value="1"/>
</dbReference>
<organism evidence="2 3">
    <name type="scientific">Granulicella cerasi</name>
    <dbReference type="NCBI Taxonomy" id="741063"/>
    <lineage>
        <taxon>Bacteria</taxon>
        <taxon>Pseudomonadati</taxon>
        <taxon>Acidobacteriota</taxon>
        <taxon>Terriglobia</taxon>
        <taxon>Terriglobales</taxon>
        <taxon>Acidobacteriaceae</taxon>
        <taxon>Granulicella</taxon>
    </lineage>
</organism>
<dbReference type="SUPFAM" id="SSF53474">
    <property type="entry name" value="alpha/beta-Hydrolases"/>
    <property type="match status" value="1"/>
</dbReference>
<dbReference type="PANTHER" id="PTHR43798:SF5">
    <property type="entry name" value="MONOACYLGLYCEROL LIPASE ABHD6"/>
    <property type="match status" value="1"/>
</dbReference>
<name>A0ABW1ZD72_9BACT</name>
<dbReference type="PRINTS" id="PR00111">
    <property type="entry name" value="ABHYDROLASE"/>
</dbReference>
<dbReference type="Proteomes" id="UP001596391">
    <property type="component" value="Unassembled WGS sequence"/>
</dbReference>
<dbReference type="Pfam" id="PF00561">
    <property type="entry name" value="Abhydrolase_1"/>
    <property type="match status" value="1"/>
</dbReference>
<protein>
    <submittedName>
        <fullName evidence="2">Alpha/beta fold hydrolase</fullName>
    </submittedName>
</protein>
<feature type="domain" description="AB hydrolase-1" evidence="1">
    <location>
        <begin position="70"/>
        <end position="289"/>
    </location>
</feature>
<dbReference type="EMBL" id="JBHSWI010000001">
    <property type="protein sequence ID" value="MFC6647367.1"/>
    <property type="molecule type" value="Genomic_DNA"/>
</dbReference>
<dbReference type="RefSeq" id="WP_263370732.1">
    <property type="nucleotide sequence ID" value="NZ_JAGSYD010000002.1"/>
</dbReference>
<dbReference type="GO" id="GO:0016787">
    <property type="term" value="F:hydrolase activity"/>
    <property type="evidence" value="ECO:0007669"/>
    <property type="project" value="UniProtKB-KW"/>
</dbReference>
<dbReference type="InterPro" id="IPR050266">
    <property type="entry name" value="AB_hydrolase_sf"/>
</dbReference>
<evidence type="ECO:0000259" key="1">
    <source>
        <dbReference type="Pfam" id="PF00561"/>
    </source>
</evidence>
<evidence type="ECO:0000313" key="2">
    <source>
        <dbReference type="EMBL" id="MFC6647367.1"/>
    </source>
</evidence>
<dbReference type="InterPro" id="IPR029058">
    <property type="entry name" value="AB_hydrolase_fold"/>
</dbReference>
<sequence length="322" mass="34964">MKMLGRLVALVVLLLAVAGLLLWRAPLWTSRQVTHFGLFLSRVQSNYVMTPEGRVHYYEAEASTPGGGIPLVLVHGLADRSESWAPMLRKLKRAGFHVYAPDLLGAGRSPMPEGADYSIAAEEKFVGDFIDSLGLQHTSLGGWSMGGFIAMKLANEHPEKIDRVVIYDAAGLAEGMPEPPANVFEPKSADDVYQLFALMEPHAKRLPERVADGVVDAMQEHQAVIHAQLADMKTRKDALDDKLGNFSKPLLIVWGKDDRLVPLAVGQKFHTLVPNSELDIVEGCGHLAPLYCAGRVAAATADYLKANPAPAGQVRTLTAMGR</sequence>
<gene>
    <name evidence="2" type="ORF">ACFQBQ_17675</name>
</gene>
<accession>A0ABW1ZD72</accession>